<evidence type="ECO:0000313" key="2">
    <source>
        <dbReference type="EMBL" id="GEN81310.1"/>
    </source>
</evidence>
<dbReference type="RefSeq" id="WP_146819974.1">
    <property type="nucleotide sequence ID" value="NZ_BJYK01000010.1"/>
</dbReference>
<dbReference type="GO" id="GO:0016887">
    <property type="term" value="F:ATP hydrolysis activity"/>
    <property type="evidence" value="ECO:0007669"/>
    <property type="project" value="InterPro"/>
</dbReference>
<dbReference type="OrthoDB" id="3691954at2"/>
<dbReference type="Gene3D" id="3.40.50.300">
    <property type="entry name" value="P-loop containing nucleotide triphosphate hydrolases"/>
    <property type="match status" value="1"/>
</dbReference>
<evidence type="ECO:0000313" key="3">
    <source>
        <dbReference type="Proteomes" id="UP000321484"/>
    </source>
</evidence>
<dbReference type="Pfam" id="PF13560">
    <property type="entry name" value="HTH_31"/>
    <property type="match status" value="1"/>
</dbReference>
<gene>
    <name evidence="2" type="ORF">AFE02nite_30440</name>
</gene>
<organism evidence="2 3">
    <name type="scientific">Actinotalea fermentans</name>
    <dbReference type="NCBI Taxonomy" id="43671"/>
    <lineage>
        <taxon>Bacteria</taxon>
        <taxon>Bacillati</taxon>
        <taxon>Actinomycetota</taxon>
        <taxon>Actinomycetes</taxon>
        <taxon>Micrococcales</taxon>
        <taxon>Cellulomonadaceae</taxon>
        <taxon>Actinotalea</taxon>
    </lineage>
</organism>
<feature type="domain" description="HTH cro/C1-type" evidence="1">
    <location>
        <begin position="12"/>
        <end position="67"/>
    </location>
</feature>
<dbReference type="Gene3D" id="1.10.260.40">
    <property type="entry name" value="lambda repressor-like DNA-binding domains"/>
    <property type="match status" value="1"/>
</dbReference>
<dbReference type="SMART" id="SM00530">
    <property type="entry name" value="HTH_XRE"/>
    <property type="match status" value="1"/>
</dbReference>
<dbReference type="SUPFAM" id="SSF52540">
    <property type="entry name" value="P-loop containing nucleoside triphosphate hydrolases"/>
    <property type="match status" value="1"/>
</dbReference>
<keyword evidence="3" id="KW-1185">Reference proteome</keyword>
<dbReference type="PANTHER" id="PTHR47691">
    <property type="entry name" value="REGULATOR-RELATED"/>
    <property type="match status" value="1"/>
</dbReference>
<dbReference type="PANTHER" id="PTHR47691:SF3">
    <property type="entry name" value="HTH-TYPE TRANSCRIPTIONAL REGULATOR RV0890C-RELATED"/>
    <property type="match status" value="1"/>
</dbReference>
<comment type="caution">
    <text evidence="2">The sequence shown here is derived from an EMBL/GenBank/DDBJ whole genome shotgun (WGS) entry which is preliminary data.</text>
</comment>
<dbReference type="InterPro" id="IPR027417">
    <property type="entry name" value="P-loop_NTPase"/>
</dbReference>
<accession>A0A511Z1H4</accession>
<dbReference type="CDD" id="cd00093">
    <property type="entry name" value="HTH_XRE"/>
    <property type="match status" value="1"/>
</dbReference>
<dbReference type="GO" id="GO:0003677">
    <property type="term" value="F:DNA binding"/>
    <property type="evidence" value="ECO:0007669"/>
    <property type="project" value="InterPro"/>
</dbReference>
<protein>
    <submittedName>
        <fullName evidence="2">XRE family transcriptional regulator</fullName>
    </submittedName>
</protein>
<dbReference type="AlphaFoldDB" id="A0A511Z1H4"/>
<dbReference type="InterPro" id="IPR049945">
    <property type="entry name" value="AAA_22"/>
</dbReference>
<dbReference type="Gene3D" id="1.25.40.10">
    <property type="entry name" value="Tetratricopeptide repeat domain"/>
    <property type="match status" value="1"/>
</dbReference>
<reference evidence="2 3" key="1">
    <citation type="submission" date="2019-07" db="EMBL/GenBank/DDBJ databases">
        <title>Whole genome shotgun sequence of Actinotalea fermentans NBRC 105374.</title>
        <authorList>
            <person name="Hosoyama A."/>
            <person name="Uohara A."/>
            <person name="Ohji S."/>
            <person name="Ichikawa N."/>
        </authorList>
    </citation>
    <scope>NUCLEOTIDE SEQUENCE [LARGE SCALE GENOMIC DNA]</scope>
    <source>
        <strain evidence="2 3">NBRC 105374</strain>
    </source>
</reference>
<dbReference type="SUPFAM" id="SSF48452">
    <property type="entry name" value="TPR-like"/>
    <property type="match status" value="1"/>
</dbReference>
<dbReference type="PROSITE" id="PS50943">
    <property type="entry name" value="HTH_CROC1"/>
    <property type="match status" value="1"/>
</dbReference>
<dbReference type="InterPro" id="IPR010982">
    <property type="entry name" value="Lambda_DNA-bd_dom_sf"/>
</dbReference>
<dbReference type="EMBL" id="BJYK01000010">
    <property type="protein sequence ID" value="GEN81310.1"/>
    <property type="molecule type" value="Genomic_DNA"/>
</dbReference>
<dbReference type="InterPro" id="IPR011990">
    <property type="entry name" value="TPR-like_helical_dom_sf"/>
</dbReference>
<dbReference type="SUPFAM" id="SSF47413">
    <property type="entry name" value="lambda repressor-like DNA-binding domains"/>
    <property type="match status" value="1"/>
</dbReference>
<name>A0A511Z1H4_9CELL</name>
<evidence type="ECO:0000259" key="1">
    <source>
        <dbReference type="PROSITE" id="PS50943"/>
    </source>
</evidence>
<dbReference type="InterPro" id="IPR001387">
    <property type="entry name" value="Cro/C1-type_HTH"/>
</dbReference>
<sequence length="780" mass="82172">MPVADPTFGVLLRDLRERAGLTQEELAARANLTPHGVSALERGVRTRPYPHTVRSLADALGLDPEARAALIAAVRRRAAASLVPGPAQPDTAPRAEQPVATSVTVPLTALHGRDADLAALRTLLTSGGARLVTLTGPGGVGKTRLAVAVLDAAADTREAFAVGLANLTDATQVLPALARAVGLRADGDLVTAVAGHLAGRRAVLLLDNAEHLLAAAPDVARLVAQCPDLVALVTSRSPLRVRGEHEYPVAPLALPAADEHDLARLVASPAGALLLERARAVAPDLPLGPDDVAALAETCRRLAGLPLALELAAARARLLDPRTLLRRLDEAPTSTARDLPSRHQTMRATLDWSYRLLDEPSQAAFRLLGVFHGGATLEAFEAVAARVLPDGTDTLATLEALVEQSLVVVRPGSDGRRRFTMLEPVAQYARSILTGDERERAVATHTAWVLGLAERAADGYMLDDQVAWLARMESEEANVDAAFERAVGAGDGLVAGRLTWAMWLYWWLRGQLDEGLRWALAALELPAPPRVHAYASLTAAAMSFAAERYEDSAERWATAGRYAREHDDVDVAAHAHAGEGLVRLATGDLAGAESSFRTAAALPTSGSLVTRWLKGLCHAWLGTTLLLGGDRAGASEAARVGLASADERGDRLAAYIALFTLAQAAIGDGDHDTARAHLDEGIRLSGETRDLANLAFFLEALAVVESAAGRHERVALLLGAAEGLREEVGARVYGYYQPDERLLRAAVAAARDALGEDAYEDAADAGRSLDAAGAVHAALG</sequence>
<dbReference type="Pfam" id="PF13401">
    <property type="entry name" value="AAA_22"/>
    <property type="match status" value="1"/>
</dbReference>
<proteinExistence type="predicted"/>
<dbReference type="Proteomes" id="UP000321484">
    <property type="component" value="Unassembled WGS sequence"/>
</dbReference>
<dbReference type="PRINTS" id="PR00364">
    <property type="entry name" value="DISEASERSIST"/>
</dbReference>